<dbReference type="OMA" id="AAQDYLH"/>
<dbReference type="AlphaFoldDB" id="A0A1M2VR28"/>
<reference evidence="2 3" key="1">
    <citation type="submission" date="2016-10" db="EMBL/GenBank/DDBJ databases">
        <title>Genome sequence of the basidiomycete white-rot fungus Trametes pubescens.</title>
        <authorList>
            <person name="Makela M.R."/>
            <person name="Granchi Z."/>
            <person name="Peng M."/>
            <person name="De Vries R.P."/>
            <person name="Grigoriev I."/>
            <person name="Riley R."/>
            <person name="Hilden K."/>
        </authorList>
    </citation>
    <scope>NUCLEOTIDE SEQUENCE [LARGE SCALE GENOMIC DNA]</scope>
    <source>
        <strain evidence="2 3">FBCC735</strain>
    </source>
</reference>
<comment type="caution">
    <text evidence="2">The sequence shown here is derived from an EMBL/GenBank/DDBJ whole genome shotgun (WGS) entry which is preliminary data.</text>
</comment>
<gene>
    <name evidence="2" type="ORF">TRAPUB_13420</name>
</gene>
<evidence type="ECO:0000313" key="2">
    <source>
        <dbReference type="EMBL" id="OJT10064.1"/>
    </source>
</evidence>
<name>A0A1M2VR28_TRAPU</name>
<dbReference type="STRING" id="154538.A0A1M2VR28"/>
<dbReference type="OrthoDB" id="3269666at2759"/>
<sequence length="242" mass="23980">MSNATLPTGQSDARFATNAALAETEATTVHLSKEVQSNANQLHDAASDAASSAQIKEPISGSAVNQLEEGLAQKTDAATSQGAVDVEAAKATATGYVEQAKNLASGALATAQSYVPSTTTTSNAASGVSSTVQSAVATGQQYLASAQEAAKPYVASAIATAKPYVDSAAATAKPYVDQASAAAQPHIEKAKSVLPGGTTAEPAVTKPPAPSATTAPLESGPHVVGGPYPATTTGQSTKIAEL</sequence>
<dbReference type="Proteomes" id="UP000184267">
    <property type="component" value="Unassembled WGS sequence"/>
</dbReference>
<keyword evidence="3" id="KW-1185">Reference proteome</keyword>
<feature type="region of interest" description="Disordered" evidence="1">
    <location>
        <begin position="38"/>
        <end position="57"/>
    </location>
</feature>
<feature type="compositionally biased region" description="Polar residues" evidence="1">
    <location>
        <begin position="230"/>
        <end position="242"/>
    </location>
</feature>
<dbReference type="SUPFAM" id="SSF58113">
    <property type="entry name" value="Apolipoprotein A-I"/>
    <property type="match status" value="1"/>
</dbReference>
<dbReference type="EMBL" id="MNAD01000820">
    <property type="protein sequence ID" value="OJT10064.1"/>
    <property type="molecule type" value="Genomic_DNA"/>
</dbReference>
<accession>A0A1M2VR28</accession>
<feature type="region of interest" description="Disordered" evidence="1">
    <location>
        <begin position="194"/>
        <end position="242"/>
    </location>
</feature>
<protein>
    <submittedName>
        <fullName evidence="2">Uncharacterized protein</fullName>
    </submittedName>
</protein>
<dbReference type="Gene3D" id="1.20.120.20">
    <property type="entry name" value="Apolipoprotein"/>
    <property type="match status" value="1"/>
</dbReference>
<evidence type="ECO:0000313" key="3">
    <source>
        <dbReference type="Proteomes" id="UP000184267"/>
    </source>
</evidence>
<proteinExistence type="predicted"/>
<organism evidence="2 3">
    <name type="scientific">Trametes pubescens</name>
    <name type="common">White-rot fungus</name>
    <dbReference type="NCBI Taxonomy" id="154538"/>
    <lineage>
        <taxon>Eukaryota</taxon>
        <taxon>Fungi</taxon>
        <taxon>Dikarya</taxon>
        <taxon>Basidiomycota</taxon>
        <taxon>Agaricomycotina</taxon>
        <taxon>Agaricomycetes</taxon>
        <taxon>Polyporales</taxon>
        <taxon>Polyporaceae</taxon>
        <taxon>Trametes</taxon>
    </lineage>
</organism>
<evidence type="ECO:0000256" key="1">
    <source>
        <dbReference type="SAM" id="MobiDB-lite"/>
    </source>
</evidence>